<dbReference type="InterPro" id="IPR007487">
    <property type="entry name" value="ABC_transpt-TYRBP-like"/>
</dbReference>
<dbReference type="Gene3D" id="3.40.50.2300">
    <property type="match status" value="2"/>
</dbReference>
<reference evidence="1" key="1">
    <citation type="submission" date="2023-08" db="EMBL/GenBank/DDBJ databases">
        <title>Genomic characterization of piscicolin 126 produced by Carnobacterium maltaromaticum CM22 strain isolated from salmon (Salmo salar).</title>
        <authorList>
            <person name="Gonzalez-Gragera E."/>
            <person name="Garcia-Lopez J.D."/>
            <person name="Teso-Perez C."/>
            <person name="Gimenez-Hernandez I."/>
            <person name="Peralta-Sanchez J.M."/>
            <person name="Valdivia E."/>
            <person name="Montalban-Lopez M."/>
            <person name="Martin-Platero A.M."/>
            <person name="Banos A."/>
            <person name="Martinez-Bueno M."/>
        </authorList>
    </citation>
    <scope>NUCLEOTIDE SEQUENCE</scope>
    <source>
        <strain evidence="1">CM22</strain>
    </source>
</reference>
<protein>
    <submittedName>
        <fullName evidence="1">Tryptophan ABC transporter substrate-binding protein</fullName>
    </submittedName>
</protein>
<dbReference type="NCBIfam" id="NF041285">
    <property type="entry name" value="ABC_SBP_TrpX"/>
    <property type="match status" value="1"/>
</dbReference>
<evidence type="ECO:0000313" key="2">
    <source>
        <dbReference type="Proteomes" id="UP001290462"/>
    </source>
</evidence>
<accession>A0AAW9K018</accession>
<dbReference type="SUPFAM" id="SSF53822">
    <property type="entry name" value="Periplasmic binding protein-like I"/>
    <property type="match status" value="1"/>
</dbReference>
<comment type="caution">
    <text evidence="1">The sequence shown here is derived from an EMBL/GenBank/DDBJ whole genome shotgun (WGS) entry which is preliminary data.</text>
</comment>
<dbReference type="Proteomes" id="UP001290462">
    <property type="component" value="Unassembled WGS sequence"/>
</dbReference>
<name>A0AAW9K018_CARML</name>
<dbReference type="EMBL" id="JAVBVO010000003">
    <property type="protein sequence ID" value="MDZ5757900.1"/>
    <property type="molecule type" value="Genomic_DNA"/>
</dbReference>
<dbReference type="AlphaFoldDB" id="A0AAW9K018"/>
<dbReference type="RefSeq" id="WP_287430046.1">
    <property type="nucleotide sequence ID" value="NZ_JAVBVO010000003.1"/>
</dbReference>
<sequence>MKKMIGFITVLALILSYAFVTESKKEDQKKSAIPVVGVLQLTSHPALDKIYEGIVDALKEDGFIDGKTMVLDFQNAQGDQSNLKTMSERFMTKKADIMVGIATPSAQALANVSSEVPIVLGAVTDPKGAGLVKDNQHPGGNITGVSDQTPVEDQFNLIKTLVPEAKKIGIIYSSSEDNSIIQGKQAAEAAKKLGIETITATVASTNDVSQIATNLATQVDAIYVPADNTVASAMSTLVNITDAAKIPVFPAVDTMVEEGGLATVGLNQYELGKMTGKMTARILKGESKPATTPIEYLKTGDKIVNPKKAQELGITIPQDILDSAIIIK</sequence>
<proteinExistence type="predicted"/>
<dbReference type="PANTHER" id="PTHR35271">
    <property type="entry name" value="ABC TRANSPORTER, SUBSTRATE-BINDING LIPOPROTEIN-RELATED"/>
    <property type="match status" value="1"/>
</dbReference>
<dbReference type="InterPro" id="IPR047776">
    <property type="entry name" value="ABC_SBP_TrpX-like"/>
</dbReference>
<dbReference type="CDD" id="cd06325">
    <property type="entry name" value="PBP1_ABC_unchar_transporter"/>
    <property type="match status" value="1"/>
</dbReference>
<gene>
    <name evidence="1" type="primary">trpX</name>
    <name evidence="1" type="ORF">RAK27_04440</name>
</gene>
<organism evidence="1 2">
    <name type="scientific">Carnobacterium maltaromaticum</name>
    <name type="common">Carnobacterium piscicola</name>
    <dbReference type="NCBI Taxonomy" id="2751"/>
    <lineage>
        <taxon>Bacteria</taxon>
        <taxon>Bacillati</taxon>
        <taxon>Bacillota</taxon>
        <taxon>Bacilli</taxon>
        <taxon>Lactobacillales</taxon>
        <taxon>Carnobacteriaceae</taxon>
        <taxon>Carnobacterium</taxon>
    </lineage>
</organism>
<dbReference type="Pfam" id="PF04392">
    <property type="entry name" value="ABC_sub_bind"/>
    <property type="match status" value="1"/>
</dbReference>
<dbReference type="InterPro" id="IPR028082">
    <property type="entry name" value="Peripla_BP_I"/>
</dbReference>
<evidence type="ECO:0000313" key="1">
    <source>
        <dbReference type="EMBL" id="MDZ5757900.1"/>
    </source>
</evidence>
<dbReference type="PANTHER" id="PTHR35271:SF1">
    <property type="entry name" value="ABC TRANSPORTER, SUBSTRATE-BINDING LIPOPROTEIN"/>
    <property type="match status" value="1"/>
</dbReference>